<dbReference type="PIRSF" id="PIRSF006060">
    <property type="entry name" value="AA_transporter"/>
    <property type="match status" value="1"/>
</dbReference>
<evidence type="ECO:0000256" key="3">
    <source>
        <dbReference type="ARBA" id="ARBA00022692"/>
    </source>
</evidence>
<evidence type="ECO:0000313" key="9">
    <source>
        <dbReference type="Proteomes" id="UP000664521"/>
    </source>
</evidence>
<feature type="transmembrane region" description="Helical" evidence="7">
    <location>
        <begin position="389"/>
        <end position="406"/>
    </location>
</feature>
<keyword evidence="9" id="KW-1185">Reference proteome</keyword>
<keyword evidence="2" id="KW-0813">Transport</keyword>
<evidence type="ECO:0008006" key="10">
    <source>
        <dbReference type="Google" id="ProtNLM"/>
    </source>
</evidence>
<evidence type="ECO:0000256" key="2">
    <source>
        <dbReference type="ARBA" id="ARBA00022448"/>
    </source>
</evidence>
<dbReference type="InterPro" id="IPR002293">
    <property type="entry name" value="AA/rel_permease1"/>
</dbReference>
<dbReference type="EMBL" id="CAJPDS010000098">
    <property type="protein sequence ID" value="CAF9937111.1"/>
    <property type="molecule type" value="Genomic_DNA"/>
</dbReference>
<organism evidence="8 9">
    <name type="scientific">Heterodermia speciosa</name>
    <dbReference type="NCBI Taxonomy" id="116794"/>
    <lineage>
        <taxon>Eukaryota</taxon>
        <taxon>Fungi</taxon>
        <taxon>Dikarya</taxon>
        <taxon>Ascomycota</taxon>
        <taxon>Pezizomycotina</taxon>
        <taxon>Lecanoromycetes</taxon>
        <taxon>OSLEUM clade</taxon>
        <taxon>Lecanoromycetidae</taxon>
        <taxon>Caliciales</taxon>
        <taxon>Physciaceae</taxon>
        <taxon>Heterodermia</taxon>
    </lineage>
</organism>
<dbReference type="GO" id="GO:0016020">
    <property type="term" value="C:membrane"/>
    <property type="evidence" value="ECO:0007669"/>
    <property type="project" value="UniProtKB-SubCell"/>
</dbReference>
<feature type="transmembrane region" description="Helical" evidence="7">
    <location>
        <begin position="452"/>
        <end position="477"/>
    </location>
</feature>
<dbReference type="PANTHER" id="PTHR45649:SF27">
    <property type="entry name" value="CHOLINE TRANSPORTER (EUROFUNG)"/>
    <property type="match status" value="1"/>
</dbReference>
<comment type="subcellular location">
    <subcellularLocation>
        <location evidence="1">Membrane</location>
        <topology evidence="1">Multi-pass membrane protein</topology>
    </subcellularLocation>
</comment>
<accession>A0A8H3G6L2</accession>
<dbReference type="GO" id="GO:0022857">
    <property type="term" value="F:transmembrane transporter activity"/>
    <property type="evidence" value="ECO:0007669"/>
    <property type="project" value="InterPro"/>
</dbReference>
<feature type="transmembrane region" description="Helical" evidence="7">
    <location>
        <begin position="412"/>
        <end position="431"/>
    </location>
</feature>
<dbReference type="Proteomes" id="UP000664521">
    <property type="component" value="Unassembled WGS sequence"/>
</dbReference>
<dbReference type="Pfam" id="PF13520">
    <property type="entry name" value="AA_permease_2"/>
    <property type="match status" value="1"/>
</dbReference>
<keyword evidence="3 7" id="KW-0812">Transmembrane</keyword>
<reference evidence="8" key="1">
    <citation type="submission" date="2021-03" db="EMBL/GenBank/DDBJ databases">
        <authorList>
            <person name="Tagirdzhanova G."/>
        </authorList>
    </citation>
    <scope>NUCLEOTIDE SEQUENCE</scope>
</reference>
<feature type="transmembrane region" description="Helical" evidence="7">
    <location>
        <begin position="288"/>
        <end position="306"/>
    </location>
</feature>
<gene>
    <name evidence="8" type="ORF">HETSPECPRED_010557</name>
</gene>
<dbReference type="OrthoDB" id="3900342at2759"/>
<feature type="compositionally biased region" description="Low complexity" evidence="6">
    <location>
        <begin position="10"/>
        <end position="29"/>
    </location>
</feature>
<dbReference type="PANTHER" id="PTHR45649">
    <property type="entry name" value="AMINO-ACID PERMEASE BAT1"/>
    <property type="match status" value="1"/>
</dbReference>
<keyword evidence="5 7" id="KW-0472">Membrane</keyword>
<evidence type="ECO:0000256" key="6">
    <source>
        <dbReference type="SAM" id="MobiDB-lite"/>
    </source>
</evidence>
<feature type="transmembrane region" description="Helical" evidence="7">
    <location>
        <begin position="169"/>
        <end position="189"/>
    </location>
</feature>
<dbReference type="Gene3D" id="1.20.1740.10">
    <property type="entry name" value="Amino acid/polyamine transporter I"/>
    <property type="match status" value="1"/>
</dbReference>
<evidence type="ECO:0000256" key="4">
    <source>
        <dbReference type="ARBA" id="ARBA00022989"/>
    </source>
</evidence>
<feature type="transmembrane region" description="Helical" evidence="7">
    <location>
        <begin position="201"/>
        <end position="219"/>
    </location>
</feature>
<feature type="transmembrane region" description="Helical" evidence="7">
    <location>
        <begin position="45"/>
        <end position="64"/>
    </location>
</feature>
<feature type="transmembrane region" description="Helical" evidence="7">
    <location>
        <begin position="335"/>
        <end position="357"/>
    </location>
</feature>
<protein>
    <recommendedName>
        <fullName evidence="10">Choline transporter</fullName>
    </recommendedName>
</protein>
<sequence length="527" mass="56323">MADDDLPEKAGPSAGVESSSASGESPPSGTLINVSGHKQELERNFGLISLCGLGITSGNTWIALGGSVTVAIYNGGLPGVIYEFIAASFFYWLIAASIAELASAIPSSGGVYHWATITAGRYGRSCGWFAGWWNCLAWLFGLASTAQIVAAQTVSMYALRHPGFVTQKWHVFVSYLLVTWVTGLIVLYLNRALPKIETIGGFTVVLGVFISIIVCAVMPKSNGAPYATAYSVWSDWENTTGYASNGFVFLLGMLNGAFSVGTPDLVTHLAEEVPHPSKNIPKAILSQYLFGFLSGLLYLLAILYGINDLPSILTSTYLFPLTSIYLQTTGSPAGAIGMLVLALVPTFLSVIGCYVTASRVFWTLARDNATPFSAFFAHVHARHHNPSRAIAFCGAFATALGCIYVGSSTAFAAFVGAFVLLSTLSYLAAVLPHLLSRRRNVVPGWFWMRGALGWIVNGVSCAYIVVFVVIFCFPFGMPVDAESMNYASLITGGLSLFVLAFWFVRRGGYVGPKEVVLDSAVLAKDAL</sequence>
<dbReference type="AlphaFoldDB" id="A0A8H3G6L2"/>
<feature type="transmembrane region" description="Helical" evidence="7">
    <location>
        <begin position="483"/>
        <end position="504"/>
    </location>
</feature>
<comment type="caution">
    <text evidence="8">The sequence shown here is derived from an EMBL/GenBank/DDBJ whole genome shotgun (WGS) entry which is preliminary data.</text>
</comment>
<evidence type="ECO:0000256" key="1">
    <source>
        <dbReference type="ARBA" id="ARBA00004141"/>
    </source>
</evidence>
<feature type="region of interest" description="Disordered" evidence="6">
    <location>
        <begin position="1"/>
        <end position="29"/>
    </location>
</feature>
<proteinExistence type="predicted"/>
<evidence type="ECO:0000313" key="8">
    <source>
        <dbReference type="EMBL" id="CAF9937111.1"/>
    </source>
</evidence>
<keyword evidence="4 7" id="KW-1133">Transmembrane helix</keyword>
<feature type="transmembrane region" description="Helical" evidence="7">
    <location>
        <begin position="126"/>
        <end position="149"/>
    </location>
</feature>
<name>A0A8H3G6L2_9LECA</name>
<feature type="transmembrane region" description="Helical" evidence="7">
    <location>
        <begin position="239"/>
        <end position="258"/>
    </location>
</feature>
<evidence type="ECO:0000256" key="7">
    <source>
        <dbReference type="SAM" id="Phobius"/>
    </source>
</evidence>
<evidence type="ECO:0000256" key="5">
    <source>
        <dbReference type="ARBA" id="ARBA00023136"/>
    </source>
</evidence>